<name>A0A453BPE5_AEGTS</name>
<protein>
    <submittedName>
        <fullName evidence="2">Uncharacterized protein</fullName>
    </submittedName>
</protein>
<accession>A0A453BPE5</accession>
<reference evidence="3" key="1">
    <citation type="journal article" date="2014" name="Science">
        <title>Ancient hybridizations among the ancestral genomes of bread wheat.</title>
        <authorList>
            <consortium name="International Wheat Genome Sequencing Consortium,"/>
            <person name="Marcussen T."/>
            <person name="Sandve S.R."/>
            <person name="Heier L."/>
            <person name="Spannagl M."/>
            <person name="Pfeifer M."/>
            <person name="Jakobsen K.S."/>
            <person name="Wulff B.B."/>
            <person name="Steuernagel B."/>
            <person name="Mayer K.F."/>
            <person name="Olsen O.A."/>
        </authorList>
    </citation>
    <scope>NUCLEOTIDE SEQUENCE [LARGE SCALE GENOMIC DNA]</scope>
    <source>
        <strain evidence="3">cv. AL8/78</strain>
    </source>
</reference>
<dbReference type="Proteomes" id="UP000015105">
    <property type="component" value="Chromosome 2D"/>
</dbReference>
<sequence>MMAPTRPSLALARWVLLAAVAARLAGADDPYRYFTWTVTYGPINPLGTTQQVCYCTTNVGGHLPAFCYSTDIGLGVPSHSAVSSVVLPECQMLLNFSCPNSPKCWFMFMPVSSQISPLFYLQFTTRTVKFPIINSPY</sequence>
<keyword evidence="3" id="KW-1185">Reference proteome</keyword>
<dbReference type="AlphaFoldDB" id="A0A453BPE5"/>
<dbReference type="Gramene" id="AET2Gv20584200.9">
    <property type="protein sequence ID" value="AET2Gv20584200.9"/>
    <property type="gene ID" value="AET2Gv20584200"/>
</dbReference>
<evidence type="ECO:0000256" key="1">
    <source>
        <dbReference type="SAM" id="SignalP"/>
    </source>
</evidence>
<reference evidence="2" key="5">
    <citation type="journal article" date="2021" name="G3 (Bethesda)">
        <title>Aegilops tauschii genome assembly Aet v5.0 features greater sequence contiguity and improved annotation.</title>
        <authorList>
            <person name="Wang L."/>
            <person name="Zhu T."/>
            <person name="Rodriguez J.C."/>
            <person name="Deal K.R."/>
            <person name="Dubcovsky J."/>
            <person name="McGuire P.E."/>
            <person name="Lux T."/>
            <person name="Spannagl M."/>
            <person name="Mayer K.F.X."/>
            <person name="Baldrich P."/>
            <person name="Meyers B.C."/>
            <person name="Huo N."/>
            <person name="Gu Y.Q."/>
            <person name="Zhou H."/>
            <person name="Devos K.M."/>
            <person name="Bennetzen J.L."/>
            <person name="Unver T."/>
            <person name="Budak H."/>
            <person name="Gulick P.J."/>
            <person name="Galiba G."/>
            <person name="Kalapos B."/>
            <person name="Nelson D.R."/>
            <person name="Li P."/>
            <person name="You F.M."/>
            <person name="Luo M.C."/>
            <person name="Dvorak J."/>
        </authorList>
    </citation>
    <scope>NUCLEOTIDE SEQUENCE [LARGE SCALE GENOMIC DNA]</scope>
    <source>
        <strain evidence="2">cv. AL8/78</strain>
    </source>
</reference>
<reference evidence="3" key="2">
    <citation type="journal article" date="2017" name="Nat. Plants">
        <title>The Aegilops tauschii genome reveals multiple impacts of transposons.</title>
        <authorList>
            <person name="Zhao G."/>
            <person name="Zou C."/>
            <person name="Li K."/>
            <person name="Wang K."/>
            <person name="Li T."/>
            <person name="Gao L."/>
            <person name="Zhang X."/>
            <person name="Wang H."/>
            <person name="Yang Z."/>
            <person name="Liu X."/>
            <person name="Jiang W."/>
            <person name="Mao L."/>
            <person name="Kong X."/>
            <person name="Jiao Y."/>
            <person name="Jia J."/>
        </authorList>
    </citation>
    <scope>NUCLEOTIDE SEQUENCE [LARGE SCALE GENOMIC DNA]</scope>
    <source>
        <strain evidence="3">cv. AL8/78</strain>
    </source>
</reference>
<organism evidence="2 3">
    <name type="scientific">Aegilops tauschii subsp. strangulata</name>
    <name type="common">Goatgrass</name>
    <dbReference type="NCBI Taxonomy" id="200361"/>
    <lineage>
        <taxon>Eukaryota</taxon>
        <taxon>Viridiplantae</taxon>
        <taxon>Streptophyta</taxon>
        <taxon>Embryophyta</taxon>
        <taxon>Tracheophyta</taxon>
        <taxon>Spermatophyta</taxon>
        <taxon>Magnoliopsida</taxon>
        <taxon>Liliopsida</taxon>
        <taxon>Poales</taxon>
        <taxon>Poaceae</taxon>
        <taxon>BOP clade</taxon>
        <taxon>Pooideae</taxon>
        <taxon>Triticodae</taxon>
        <taxon>Triticeae</taxon>
        <taxon>Triticinae</taxon>
        <taxon>Aegilops</taxon>
    </lineage>
</organism>
<proteinExistence type="predicted"/>
<feature type="chain" id="PRO_5019419050" evidence="1">
    <location>
        <begin position="28"/>
        <end position="137"/>
    </location>
</feature>
<dbReference type="EnsemblPlants" id="AET2Gv20584200.9">
    <property type="protein sequence ID" value="AET2Gv20584200.9"/>
    <property type="gene ID" value="AET2Gv20584200"/>
</dbReference>
<evidence type="ECO:0000313" key="2">
    <source>
        <dbReference type="EnsemblPlants" id="AET2Gv20584200.9"/>
    </source>
</evidence>
<keyword evidence="1" id="KW-0732">Signal</keyword>
<reference evidence="2" key="3">
    <citation type="journal article" date="2017" name="Nature">
        <title>Genome sequence of the progenitor of the wheat D genome Aegilops tauschii.</title>
        <authorList>
            <person name="Luo M.C."/>
            <person name="Gu Y.Q."/>
            <person name="Puiu D."/>
            <person name="Wang H."/>
            <person name="Twardziok S.O."/>
            <person name="Deal K.R."/>
            <person name="Huo N."/>
            <person name="Zhu T."/>
            <person name="Wang L."/>
            <person name="Wang Y."/>
            <person name="McGuire P.E."/>
            <person name="Liu S."/>
            <person name="Long H."/>
            <person name="Ramasamy R.K."/>
            <person name="Rodriguez J.C."/>
            <person name="Van S.L."/>
            <person name="Yuan L."/>
            <person name="Wang Z."/>
            <person name="Xia Z."/>
            <person name="Xiao L."/>
            <person name="Anderson O.D."/>
            <person name="Ouyang S."/>
            <person name="Liang Y."/>
            <person name="Zimin A.V."/>
            <person name="Pertea G."/>
            <person name="Qi P."/>
            <person name="Bennetzen J.L."/>
            <person name="Dai X."/>
            <person name="Dawson M.W."/>
            <person name="Muller H.G."/>
            <person name="Kugler K."/>
            <person name="Rivarola-Duarte L."/>
            <person name="Spannagl M."/>
            <person name="Mayer K.F.X."/>
            <person name="Lu F.H."/>
            <person name="Bevan M.W."/>
            <person name="Leroy P."/>
            <person name="Li P."/>
            <person name="You F.M."/>
            <person name="Sun Q."/>
            <person name="Liu Z."/>
            <person name="Lyons E."/>
            <person name="Wicker T."/>
            <person name="Salzberg S.L."/>
            <person name="Devos K.M."/>
            <person name="Dvorak J."/>
        </authorList>
    </citation>
    <scope>NUCLEOTIDE SEQUENCE [LARGE SCALE GENOMIC DNA]</scope>
    <source>
        <strain evidence="2">cv. AL8/78</strain>
    </source>
</reference>
<feature type="signal peptide" evidence="1">
    <location>
        <begin position="1"/>
        <end position="27"/>
    </location>
</feature>
<evidence type="ECO:0000313" key="3">
    <source>
        <dbReference type="Proteomes" id="UP000015105"/>
    </source>
</evidence>
<reference evidence="2" key="4">
    <citation type="submission" date="2019-03" db="UniProtKB">
        <authorList>
            <consortium name="EnsemblPlants"/>
        </authorList>
    </citation>
    <scope>IDENTIFICATION</scope>
</reference>